<sequence length="58" mass="6702">MLLPRRRPRTTAAGLHLLYSLSLFKSLFLSVSHLIPVFLDYVAGRKGRVWITTKCWKS</sequence>
<organism evidence="2 3">
    <name type="scientific">Helianthus annuus</name>
    <name type="common">Common sunflower</name>
    <dbReference type="NCBI Taxonomy" id="4232"/>
    <lineage>
        <taxon>Eukaryota</taxon>
        <taxon>Viridiplantae</taxon>
        <taxon>Streptophyta</taxon>
        <taxon>Embryophyta</taxon>
        <taxon>Tracheophyta</taxon>
        <taxon>Spermatophyta</taxon>
        <taxon>Magnoliopsida</taxon>
        <taxon>eudicotyledons</taxon>
        <taxon>Gunneridae</taxon>
        <taxon>Pentapetalae</taxon>
        <taxon>asterids</taxon>
        <taxon>campanulids</taxon>
        <taxon>Asterales</taxon>
        <taxon>Asteraceae</taxon>
        <taxon>Asteroideae</taxon>
        <taxon>Heliantheae alliance</taxon>
        <taxon>Heliantheae</taxon>
        <taxon>Helianthus</taxon>
    </lineage>
</organism>
<dbReference type="Proteomes" id="UP000215914">
    <property type="component" value="Unassembled WGS sequence"/>
</dbReference>
<dbReference type="AlphaFoldDB" id="A0A9K3I0L9"/>
<protein>
    <submittedName>
        <fullName evidence="2">Uncharacterized protein</fullName>
    </submittedName>
</protein>
<accession>A0A9K3I0L9</accession>
<dbReference type="Gramene" id="mRNA:HanXRQr2_Chr10g0458291">
    <property type="protein sequence ID" value="CDS:HanXRQr2_Chr10g0458291.1"/>
    <property type="gene ID" value="HanXRQr2_Chr10g0458291"/>
</dbReference>
<keyword evidence="1" id="KW-0812">Transmembrane</keyword>
<keyword evidence="1" id="KW-0472">Membrane</keyword>
<evidence type="ECO:0000256" key="1">
    <source>
        <dbReference type="SAM" id="Phobius"/>
    </source>
</evidence>
<reference evidence="2" key="2">
    <citation type="submission" date="2020-06" db="EMBL/GenBank/DDBJ databases">
        <title>Helianthus annuus Genome sequencing and assembly Release 2.</title>
        <authorList>
            <person name="Gouzy J."/>
            <person name="Langlade N."/>
            <person name="Munos S."/>
        </authorList>
    </citation>
    <scope>NUCLEOTIDE SEQUENCE</scope>
    <source>
        <tissue evidence="2">Leaves</tissue>
    </source>
</reference>
<evidence type="ECO:0000313" key="2">
    <source>
        <dbReference type="EMBL" id="KAF5787922.1"/>
    </source>
</evidence>
<keyword evidence="3" id="KW-1185">Reference proteome</keyword>
<evidence type="ECO:0000313" key="3">
    <source>
        <dbReference type="Proteomes" id="UP000215914"/>
    </source>
</evidence>
<gene>
    <name evidence="2" type="ORF">HanXRQr2_Chr10g0458291</name>
</gene>
<name>A0A9K3I0L9_HELAN</name>
<comment type="caution">
    <text evidence="2">The sequence shown here is derived from an EMBL/GenBank/DDBJ whole genome shotgun (WGS) entry which is preliminary data.</text>
</comment>
<reference evidence="2" key="1">
    <citation type="journal article" date="2017" name="Nature">
        <title>The sunflower genome provides insights into oil metabolism, flowering and Asterid evolution.</title>
        <authorList>
            <person name="Badouin H."/>
            <person name="Gouzy J."/>
            <person name="Grassa C.J."/>
            <person name="Murat F."/>
            <person name="Staton S.E."/>
            <person name="Cottret L."/>
            <person name="Lelandais-Briere C."/>
            <person name="Owens G.L."/>
            <person name="Carrere S."/>
            <person name="Mayjonade B."/>
            <person name="Legrand L."/>
            <person name="Gill N."/>
            <person name="Kane N.C."/>
            <person name="Bowers J.E."/>
            <person name="Hubner S."/>
            <person name="Bellec A."/>
            <person name="Berard A."/>
            <person name="Berges H."/>
            <person name="Blanchet N."/>
            <person name="Boniface M.C."/>
            <person name="Brunel D."/>
            <person name="Catrice O."/>
            <person name="Chaidir N."/>
            <person name="Claudel C."/>
            <person name="Donnadieu C."/>
            <person name="Faraut T."/>
            <person name="Fievet G."/>
            <person name="Helmstetter N."/>
            <person name="King M."/>
            <person name="Knapp S.J."/>
            <person name="Lai Z."/>
            <person name="Le Paslier M.C."/>
            <person name="Lippi Y."/>
            <person name="Lorenzon L."/>
            <person name="Mandel J.R."/>
            <person name="Marage G."/>
            <person name="Marchand G."/>
            <person name="Marquand E."/>
            <person name="Bret-Mestries E."/>
            <person name="Morien E."/>
            <person name="Nambeesan S."/>
            <person name="Nguyen T."/>
            <person name="Pegot-Espagnet P."/>
            <person name="Pouilly N."/>
            <person name="Raftis F."/>
            <person name="Sallet E."/>
            <person name="Schiex T."/>
            <person name="Thomas J."/>
            <person name="Vandecasteele C."/>
            <person name="Vares D."/>
            <person name="Vear F."/>
            <person name="Vautrin S."/>
            <person name="Crespi M."/>
            <person name="Mangin B."/>
            <person name="Burke J.M."/>
            <person name="Salse J."/>
            <person name="Munos S."/>
            <person name="Vincourt P."/>
            <person name="Rieseberg L.H."/>
            <person name="Langlade N.B."/>
        </authorList>
    </citation>
    <scope>NUCLEOTIDE SEQUENCE</scope>
    <source>
        <tissue evidence="2">Leaves</tissue>
    </source>
</reference>
<dbReference type="EMBL" id="MNCJ02000325">
    <property type="protein sequence ID" value="KAF5787922.1"/>
    <property type="molecule type" value="Genomic_DNA"/>
</dbReference>
<keyword evidence="1" id="KW-1133">Transmembrane helix</keyword>
<feature type="transmembrane region" description="Helical" evidence="1">
    <location>
        <begin position="12"/>
        <end position="35"/>
    </location>
</feature>
<proteinExistence type="predicted"/>